<evidence type="ECO:0000313" key="2">
    <source>
        <dbReference type="EMBL" id="KAJ3487962.1"/>
    </source>
</evidence>
<reference evidence="2" key="1">
    <citation type="submission" date="2022-07" db="EMBL/GenBank/DDBJ databases">
        <title>Genome Sequence of Physisporinus lineatus.</title>
        <authorList>
            <person name="Buettner E."/>
        </authorList>
    </citation>
    <scope>NUCLEOTIDE SEQUENCE</scope>
    <source>
        <strain evidence="2">VT162</strain>
    </source>
</reference>
<proteinExistence type="predicted"/>
<organism evidence="2 3">
    <name type="scientific">Meripilus lineatus</name>
    <dbReference type="NCBI Taxonomy" id="2056292"/>
    <lineage>
        <taxon>Eukaryota</taxon>
        <taxon>Fungi</taxon>
        <taxon>Dikarya</taxon>
        <taxon>Basidiomycota</taxon>
        <taxon>Agaricomycotina</taxon>
        <taxon>Agaricomycetes</taxon>
        <taxon>Polyporales</taxon>
        <taxon>Meripilaceae</taxon>
        <taxon>Meripilus</taxon>
    </lineage>
</organism>
<gene>
    <name evidence="2" type="ORF">NLI96_g3190</name>
</gene>
<name>A0AAD5V6W9_9APHY</name>
<feature type="compositionally biased region" description="Basic and acidic residues" evidence="1">
    <location>
        <begin position="197"/>
        <end position="208"/>
    </location>
</feature>
<accession>A0AAD5V6W9</accession>
<comment type="caution">
    <text evidence="2">The sequence shown here is derived from an EMBL/GenBank/DDBJ whole genome shotgun (WGS) entry which is preliminary data.</text>
</comment>
<dbReference type="AlphaFoldDB" id="A0AAD5V6W9"/>
<evidence type="ECO:0000313" key="3">
    <source>
        <dbReference type="Proteomes" id="UP001212997"/>
    </source>
</evidence>
<sequence>MVKRAEPMFESEGHHTLGVKWKWRNCARVDQSQWLLRVCLVDAEPDWNVPFPFAIWFKFSNPNNLPHPSFDLPHIVEIRVAIHPPINYPSDVRNMFVLWNHDDLICLDNLERLQIGVNLTPSDSCEAPTEIVDYLKDLAVVYEPANASEMIFELERGFELLQKRDRRYELEITMDNFPIDEVSSRWNKMVARREIRKEQEKAQMRSGEDMELVESTESSNMTDFEWSGSDWEDQ</sequence>
<dbReference type="EMBL" id="JANAWD010000078">
    <property type="protein sequence ID" value="KAJ3487962.1"/>
    <property type="molecule type" value="Genomic_DNA"/>
</dbReference>
<evidence type="ECO:0000256" key="1">
    <source>
        <dbReference type="SAM" id="MobiDB-lite"/>
    </source>
</evidence>
<dbReference type="Proteomes" id="UP001212997">
    <property type="component" value="Unassembled WGS sequence"/>
</dbReference>
<protein>
    <submittedName>
        <fullName evidence="2">Uncharacterized protein</fullName>
    </submittedName>
</protein>
<keyword evidence="3" id="KW-1185">Reference proteome</keyword>
<feature type="region of interest" description="Disordered" evidence="1">
    <location>
        <begin position="197"/>
        <end position="234"/>
    </location>
</feature>